<dbReference type="OrthoDB" id="9802424at2"/>
<dbReference type="Pfam" id="PF01734">
    <property type="entry name" value="Patatin"/>
    <property type="match status" value="1"/>
</dbReference>
<evidence type="ECO:0000256" key="1">
    <source>
        <dbReference type="ARBA" id="ARBA00022801"/>
    </source>
</evidence>
<proteinExistence type="predicted"/>
<feature type="short sequence motif" description="GXSXG" evidence="4">
    <location>
        <begin position="37"/>
        <end position="41"/>
    </location>
</feature>
<feature type="active site" description="Proton acceptor" evidence="4">
    <location>
        <position position="160"/>
    </location>
</feature>
<dbReference type="PANTHER" id="PTHR14226:SF25">
    <property type="entry name" value="PHOSPHOESTERASE"/>
    <property type="match status" value="1"/>
</dbReference>
<evidence type="ECO:0000313" key="6">
    <source>
        <dbReference type="EMBL" id="SHJ65598.1"/>
    </source>
</evidence>
<dbReference type="Pfam" id="PF19890">
    <property type="entry name" value="DUF6363"/>
    <property type="match status" value="1"/>
</dbReference>
<feature type="active site" description="Nucleophile" evidence="4">
    <location>
        <position position="39"/>
    </location>
</feature>
<feature type="short sequence motif" description="DGA/G" evidence="4">
    <location>
        <begin position="160"/>
        <end position="162"/>
    </location>
</feature>
<evidence type="ECO:0000259" key="5">
    <source>
        <dbReference type="PROSITE" id="PS51635"/>
    </source>
</evidence>
<dbReference type="GO" id="GO:0016042">
    <property type="term" value="P:lipid catabolic process"/>
    <property type="evidence" value="ECO:0007669"/>
    <property type="project" value="UniProtKB-UniRule"/>
</dbReference>
<dbReference type="InterPro" id="IPR016035">
    <property type="entry name" value="Acyl_Trfase/lysoPLipase"/>
</dbReference>
<dbReference type="InterPro" id="IPR050301">
    <property type="entry name" value="NTE"/>
</dbReference>
<dbReference type="RefSeq" id="WP_072848276.1">
    <property type="nucleotide sequence ID" value="NZ_FRAH01000004.1"/>
</dbReference>
<feature type="domain" description="PNPLA" evidence="5">
    <location>
        <begin position="6"/>
        <end position="173"/>
    </location>
</feature>
<evidence type="ECO:0000256" key="3">
    <source>
        <dbReference type="ARBA" id="ARBA00023098"/>
    </source>
</evidence>
<accession>A0A1M6L2Z1</accession>
<name>A0A1M6L2Z1_9FIRM</name>
<dbReference type="InterPro" id="IPR045943">
    <property type="entry name" value="DUF6363"/>
</dbReference>
<protein>
    <submittedName>
        <fullName evidence="6">Predicted phospholipase, patatin/cPLA2 family</fullName>
    </submittedName>
</protein>
<sequence>MEKIGLVLEGGASRGVFTAGVLDYWMEQGITFPYVVGVSAGACNAADLVSKQIGRTRNTMIHKDKKYEYMGLRTFLKTRQLMDMDLIFRTFPEEYFPFDYDTYFASETEVEYGCTDCHTGRPVFLSEKQDKGRLMDILRASCAMPGAVRPVLVDGKPYVDGGLSDSIPVKRAFEMGCDKVVVIQTRGRNFRMKPSRSTKLIARAYKKYPAVGEDLRRRPVRYNKNLAYIRRMEQAGKVLAIRPCMPEVGRMEKDYKKLMTFYRHGYILAQEQFAQLQAFMGGKR</sequence>
<dbReference type="InterPro" id="IPR002641">
    <property type="entry name" value="PNPLA_dom"/>
</dbReference>
<keyword evidence="2 4" id="KW-0442">Lipid degradation</keyword>
<evidence type="ECO:0000313" key="7">
    <source>
        <dbReference type="Proteomes" id="UP000183975"/>
    </source>
</evidence>
<dbReference type="CDD" id="cd07208">
    <property type="entry name" value="Pat_hypo_Ecoli_yjju_like"/>
    <property type="match status" value="1"/>
</dbReference>
<dbReference type="EMBL" id="FRAH01000004">
    <property type="protein sequence ID" value="SHJ65598.1"/>
    <property type="molecule type" value="Genomic_DNA"/>
</dbReference>
<keyword evidence="7" id="KW-1185">Reference proteome</keyword>
<keyword evidence="1 4" id="KW-0378">Hydrolase</keyword>
<gene>
    <name evidence="6" type="ORF">SAMN02745138_00260</name>
</gene>
<organism evidence="6 7">
    <name type="scientific">Anaerotignum lactatifermentans DSM 14214</name>
    <dbReference type="NCBI Taxonomy" id="1121323"/>
    <lineage>
        <taxon>Bacteria</taxon>
        <taxon>Bacillati</taxon>
        <taxon>Bacillota</taxon>
        <taxon>Clostridia</taxon>
        <taxon>Lachnospirales</taxon>
        <taxon>Anaerotignaceae</taxon>
        <taxon>Anaerotignum</taxon>
    </lineage>
</organism>
<dbReference type="Gene3D" id="3.40.1090.10">
    <property type="entry name" value="Cytosolic phospholipase A2 catalytic domain"/>
    <property type="match status" value="2"/>
</dbReference>
<reference evidence="6 7" key="1">
    <citation type="submission" date="2016-11" db="EMBL/GenBank/DDBJ databases">
        <authorList>
            <person name="Jaros S."/>
            <person name="Januszkiewicz K."/>
            <person name="Wedrychowicz H."/>
        </authorList>
    </citation>
    <scope>NUCLEOTIDE SEQUENCE [LARGE SCALE GENOMIC DNA]</scope>
    <source>
        <strain evidence="6 7">DSM 14214</strain>
    </source>
</reference>
<evidence type="ECO:0000256" key="4">
    <source>
        <dbReference type="PROSITE-ProRule" id="PRU01161"/>
    </source>
</evidence>
<keyword evidence="3 4" id="KW-0443">Lipid metabolism</keyword>
<dbReference type="Proteomes" id="UP000183975">
    <property type="component" value="Unassembled WGS sequence"/>
</dbReference>
<comment type="caution">
    <text evidence="4">Lacks conserved residue(s) required for the propagation of feature annotation.</text>
</comment>
<dbReference type="AlphaFoldDB" id="A0A1M6L2Z1"/>
<dbReference type="GO" id="GO:0016787">
    <property type="term" value="F:hydrolase activity"/>
    <property type="evidence" value="ECO:0007669"/>
    <property type="project" value="UniProtKB-UniRule"/>
</dbReference>
<evidence type="ECO:0000256" key="2">
    <source>
        <dbReference type="ARBA" id="ARBA00022963"/>
    </source>
</evidence>
<dbReference type="InterPro" id="IPR037483">
    <property type="entry name" value="YjjU-like"/>
</dbReference>
<dbReference type="SUPFAM" id="SSF52151">
    <property type="entry name" value="FabD/lysophospholipase-like"/>
    <property type="match status" value="1"/>
</dbReference>
<dbReference type="PANTHER" id="PTHR14226">
    <property type="entry name" value="NEUROPATHY TARGET ESTERASE/SWISS CHEESE D.MELANOGASTER"/>
    <property type="match status" value="1"/>
</dbReference>
<dbReference type="PROSITE" id="PS51635">
    <property type="entry name" value="PNPLA"/>
    <property type="match status" value="1"/>
</dbReference>